<dbReference type="VEuPathDB" id="FungiDB:SMAC_03912"/>
<dbReference type="OrthoDB" id="3902588at2759"/>
<dbReference type="SUPFAM" id="SSF53335">
    <property type="entry name" value="S-adenosyl-L-methionine-dependent methyltransferases"/>
    <property type="match status" value="1"/>
</dbReference>
<feature type="compositionally biased region" description="Low complexity" evidence="1">
    <location>
        <begin position="295"/>
        <end position="317"/>
    </location>
</feature>
<organism evidence="2 3">
    <name type="scientific">Sordaria macrospora (strain ATCC MYA-333 / DSM 997 / K(L3346) / K-hell)</name>
    <dbReference type="NCBI Taxonomy" id="771870"/>
    <lineage>
        <taxon>Eukaryota</taxon>
        <taxon>Fungi</taxon>
        <taxon>Dikarya</taxon>
        <taxon>Ascomycota</taxon>
        <taxon>Pezizomycotina</taxon>
        <taxon>Sordariomycetes</taxon>
        <taxon>Sordariomycetidae</taxon>
        <taxon>Sordariales</taxon>
        <taxon>Sordariaceae</taxon>
        <taxon>Sordaria</taxon>
    </lineage>
</organism>
<proteinExistence type="predicted"/>
<name>F7W0A6_SORMK</name>
<dbReference type="EMBL" id="CABT02000017">
    <property type="protein sequence ID" value="CCC11206.1"/>
    <property type="molecule type" value="Genomic_DNA"/>
</dbReference>
<dbReference type="InParanoid" id="F7W0A6"/>
<feature type="region of interest" description="Disordered" evidence="1">
    <location>
        <begin position="21"/>
        <end position="98"/>
    </location>
</feature>
<gene>
    <name evidence="2" type="ORF">SMAC_03912</name>
</gene>
<dbReference type="OMA" id="LDTMEIV"/>
<evidence type="ECO:0000313" key="3">
    <source>
        <dbReference type="Proteomes" id="UP000001881"/>
    </source>
</evidence>
<sequence length="725" mass="79575">MFGLTWDEQAQQHLAEEKRLAEEQRKKQELELGSQDDRSAIGSAITRRSSSTADKSGATSNSKGSAVSRLKKAFLGTRLSDKSDDKLRPSSYYGPSSRLSSFFAENNYITSGNSYQLVSDEVNHTDERHKLSKNNAMEDQRNELSKEDSVDDQPRKPASPKKGQDNTALEALEGLKTPPSKPPAFVILTTPSTPESSGSRTSKDDPSNATLIQWLSEDSYITRTTTVTYEPLGDADVNDQVMETTISVDPSPFAAAKSSKPQPSPPFVYPPVPAAADAVPSFSSLVDNWFTALQSPSKAVSPSPPSANNSNTSGPSPVKDSAEAHAPTSTQGFLSVPKTPGLPPKSTKRRVTDADVWKPPNDWGCQSTAEMLPKINEKPNKQKPKNKDVARIEKDVEAMAISSPEKILSRLAQGWGEPSDTASHMQEEQDRKRLMLSVLCDMCQTTITPGDMAIQSHQDAVYAPRHKILALFESEGKPTSVPNTCRSLLTSSATASYLAATYLEAAITHLSLSPLPHDLFPNVQPLFAPPNKASISFAADSFNTVHCLSLPSLVPAHEILEVLKQVHRCLAPNGVLQLVLLDPFPVARRLGPRTRKWFEKHILSNLQSQSRCVRPSAVFPGFLEEAQLRVHEETCTKTKFLAIPPDSTDVFNDDQERIQEELRSVVGRMLWQEVWGKMVTGDDNWWDDPECVEECSRLGTFFEFSRIEAVKVGNTEALGAFSVGC</sequence>
<feature type="compositionally biased region" description="Polar residues" evidence="1">
    <location>
        <begin position="189"/>
        <end position="200"/>
    </location>
</feature>
<feature type="compositionally biased region" description="Basic and acidic residues" evidence="1">
    <location>
        <begin position="136"/>
        <end position="155"/>
    </location>
</feature>
<feature type="compositionally biased region" description="Basic and acidic residues" evidence="1">
    <location>
        <begin position="21"/>
        <end position="39"/>
    </location>
</feature>
<dbReference type="HOGENOM" id="CLU_024652_0_0_1"/>
<feature type="compositionally biased region" description="Basic and acidic residues" evidence="1">
    <location>
        <begin position="79"/>
        <end position="88"/>
    </location>
</feature>
<accession>F7W0A6</accession>
<feature type="compositionally biased region" description="Low complexity" evidence="1">
    <location>
        <begin position="89"/>
        <end position="98"/>
    </location>
</feature>
<dbReference type="InterPro" id="IPR029063">
    <property type="entry name" value="SAM-dependent_MTases_sf"/>
</dbReference>
<evidence type="ECO:0000313" key="2">
    <source>
        <dbReference type="EMBL" id="CCC11206.1"/>
    </source>
</evidence>
<keyword evidence="3" id="KW-1185">Reference proteome</keyword>
<feature type="region of interest" description="Disordered" evidence="1">
    <location>
        <begin position="120"/>
        <end position="209"/>
    </location>
</feature>
<dbReference type="AlphaFoldDB" id="F7W0A6"/>
<protein>
    <submittedName>
        <fullName evidence="2">WGS project CABT00000000 data, contig 2.17</fullName>
    </submittedName>
</protein>
<feature type="compositionally biased region" description="Basic and acidic residues" evidence="1">
    <location>
        <begin position="375"/>
        <end position="388"/>
    </location>
</feature>
<feature type="region of interest" description="Disordered" evidence="1">
    <location>
        <begin position="295"/>
        <end position="388"/>
    </location>
</feature>
<dbReference type="Proteomes" id="UP000001881">
    <property type="component" value="Unassembled WGS sequence"/>
</dbReference>
<feature type="compositionally biased region" description="Polar residues" evidence="1">
    <location>
        <begin position="46"/>
        <end position="65"/>
    </location>
</feature>
<reference evidence="2 3" key="1">
    <citation type="journal article" date="2010" name="PLoS Genet.">
        <title>De novo assembly of a 40 Mb eukaryotic genome from short sequence reads: Sordaria macrospora, a model organism for fungal morphogenesis.</title>
        <authorList>
            <person name="Nowrousian M."/>
            <person name="Stajich J."/>
            <person name="Chu M."/>
            <person name="Engh I."/>
            <person name="Espagne E."/>
            <person name="Halliday K."/>
            <person name="Kamerewerd J."/>
            <person name="Kempken F."/>
            <person name="Knab B."/>
            <person name="Kuo H.C."/>
            <person name="Osiewacz H.D."/>
            <person name="Poeggeler S."/>
            <person name="Read N."/>
            <person name="Seiler S."/>
            <person name="Smith K."/>
            <person name="Zickler D."/>
            <person name="Kueck U."/>
            <person name="Freitag M."/>
        </authorList>
    </citation>
    <scope>NUCLEOTIDE SEQUENCE [LARGE SCALE GENOMIC DNA]</scope>
    <source>
        <strain evidence="3">ATCC MYA-333 / DSM 997 / K(L3346) / K-hell</strain>
        <tissue evidence="2">Mycelium</tissue>
    </source>
</reference>
<comment type="caution">
    <text evidence="2">The sequence shown here is derived from an EMBL/GenBank/DDBJ whole genome shotgun (WGS) entry which is preliminary data.</text>
</comment>
<dbReference type="eggNOG" id="ENOG502SKZZ">
    <property type="taxonomic scope" value="Eukaryota"/>
</dbReference>
<dbReference type="Gene3D" id="3.40.50.150">
    <property type="entry name" value="Vaccinia Virus protein VP39"/>
    <property type="match status" value="1"/>
</dbReference>
<evidence type="ECO:0000256" key="1">
    <source>
        <dbReference type="SAM" id="MobiDB-lite"/>
    </source>
</evidence>